<feature type="non-terminal residue" evidence="1">
    <location>
        <position position="378"/>
    </location>
</feature>
<sequence length="378" mass="44195">MTEGAIMFRKIDKDTLWEDNGKGLHVLRRPFLDELKSRVEWANQLSRDVFDKFKAHPAMSHFALPEQALQRARAARYWLEDGIRGWQDFVRVFRGAQRGLLELTAFSFWWEQIDKFNAHEQRYYIGTVQRKTRGVFAGNESQFKELHRSNVACYMVFDKARWYIHPDVLYRKKYYTSRALLVNLETPVSLYANSLHNVPHWAYLPKSHSFHDFQNVARGVSPRADPCVPGPQLIARRKAVQERGSNAGRNSKTSAMNAEIRRWDGEWPKYVLAPVQLFKHGMDHVGGEKITDFEDSRLFPYPPIHLFWGGKDPILNYVRGEQLFHQIEKQAVRYEDELASAKHRCLGLTTKVWRAVLSNTYWKQQWPKVDGPCDGRTS</sequence>
<gene>
    <name evidence="1" type="ORF">BV25DRAFT_1843811</name>
</gene>
<reference evidence="1" key="2">
    <citation type="journal article" date="2022" name="New Phytol.">
        <title>Evolutionary transition to the ectomycorrhizal habit in the genomes of a hyperdiverse lineage of mushroom-forming fungi.</title>
        <authorList>
            <person name="Looney B."/>
            <person name="Miyauchi S."/>
            <person name="Morin E."/>
            <person name="Drula E."/>
            <person name="Courty P.E."/>
            <person name="Kohler A."/>
            <person name="Kuo A."/>
            <person name="LaButti K."/>
            <person name="Pangilinan J."/>
            <person name="Lipzen A."/>
            <person name="Riley R."/>
            <person name="Andreopoulos W."/>
            <person name="He G."/>
            <person name="Johnson J."/>
            <person name="Nolan M."/>
            <person name="Tritt A."/>
            <person name="Barry K.W."/>
            <person name="Grigoriev I.V."/>
            <person name="Nagy L.G."/>
            <person name="Hibbett D."/>
            <person name="Henrissat B."/>
            <person name="Matheny P.B."/>
            <person name="Labbe J."/>
            <person name="Martin F.M."/>
        </authorList>
    </citation>
    <scope>NUCLEOTIDE SEQUENCE</scope>
    <source>
        <strain evidence="1">HHB10654</strain>
    </source>
</reference>
<dbReference type="Proteomes" id="UP000814140">
    <property type="component" value="Unassembled WGS sequence"/>
</dbReference>
<keyword evidence="2" id="KW-1185">Reference proteome</keyword>
<name>A0ACB8SE18_9AGAM</name>
<protein>
    <submittedName>
        <fullName evidence="1">Uncharacterized protein</fullName>
    </submittedName>
</protein>
<proteinExistence type="predicted"/>
<evidence type="ECO:0000313" key="2">
    <source>
        <dbReference type="Proteomes" id="UP000814140"/>
    </source>
</evidence>
<comment type="caution">
    <text evidence="1">The sequence shown here is derived from an EMBL/GenBank/DDBJ whole genome shotgun (WGS) entry which is preliminary data.</text>
</comment>
<organism evidence="1 2">
    <name type="scientific">Artomyces pyxidatus</name>
    <dbReference type="NCBI Taxonomy" id="48021"/>
    <lineage>
        <taxon>Eukaryota</taxon>
        <taxon>Fungi</taxon>
        <taxon>Dikarya</taxon>
        <taxon>Basidiomycota</taxon>
        <taxon>Agaricomycotina</taxon>
        <taxon>Agaricomycetes</taxon>
        <taxon>Russulales</taxon>
        <taxon>Auriscalpiaceae</taxon>
        <taxon>Artomyces</taxon>
    </lineage>
</organism>
<reference evidence="1" key="1">
    <citation type="submission" date="2021-03" db="EMBL/GenBank/DDBJ databases">
        <authorList>
            <consortium name="DOE Joint Genome Institute"/>
            <person name="Ahrendt S."/>
            <person name="Looney B.P."/>
            <person name="Miyauchi S."/>
            <person name="Morin E."/>
            <person name="Drula E."/>
            <person name="Courty P.E."/>
            <person name="Chicoki N."/>
            <person name="Fauchery L."/>
            <person name="Kohler A."/>
            <person name="Kuo A."/>
            <person name="Labutti K."/>
            <person name="Pangilinan J."/>
            <person name="Lipzen A."/>
            <person name="Riley R."/>
            <person name="Andreopoulos W."/>
            <person name="He G."/>
            <person name="Johnson J."/>
            <person name="Barry K.W."/>
            <person name="Grigoriev I.V."/>
            <person name="Nagy L."/>
            <person name="Hibbett D."/>
            <person name="Henrissat B."/>
            <person name="Matheny P.B."/>
            <person name="Labbe J."/>
            <person name="Martin F."/>
        </authorList>
    </citation>
    <scope>NUCLEOTIDE SEQUENCE</scope>
    <source>
        <strain evidence="1">HHB10654</strain>
    </source>
</reference>
<accession>A0ACB8SE18</accession>
<dbReference type="EMBL" id="MU277605">
    <property type="protein sequence ID" value="KAI0054235.1"/>
    <property type="molecule type" value="Genomic_DNA"/>
</dbReference>
<evidence type="ECO:0000313" key="1">
    <source>
        <dbReference type="EMBL" id="KAI0054235.1"/>
    </source>
</evidence>